<dbReference type="SUPFAM" id="SSF48371">
    <property type="entry name" value="ARM repeat"/>
    <property type="match status" value="1"/>
</dbReference>
<gene>
    <name evidence="1" type="ORF">M9Y10_005427</name>
</gene>
<proteinExistence type="predicted"/>
<dbReference type="InterPro" id="IPR016024">
    <property type="entry name" value="ARM-type_fold"/>
</dbReference>
<keyword evidence="2" id="KW-1185">Reference proteome</keyword>
<evidence type="ECO:0000313" key="2">
    <source>
        <dbReference type="Proteomes" id="UP001470230"/>
    </source>
</evidence>
<accession>A0ABR2JMN4</accession>
<organism evidence="1 2">
    <name type="scientific">Tritrichomonas musculus</name>
    <dbReference type="NCBI Taxonomy" id="1915356"/>
    <lineage>
        <taxon>Eukaryota</taxon>
        <taxon>Metamonada</taxon>
        <taxon>Parabasalia</taxon>
        <taxon>Tritrichomonadida</taxon>
        <taxon>Tritrichomonadidae</taxon>
        <taxon>Tritrichomonas</taxon>
    </lineage>
</organism>
<dbReference type="EMBL" id="JAPFFF010000011">
    <property type="protein sequence ID" value="KAK8878647.1"/>
    <property type="molecule type" value="Genomic_DNA"/>
</dbReference>
<evidence type="ECO:0008006" key="3">
    <source>
        <dbReference type="Google" id="ProtNLM"/>
    </source>
</evidence>
<evidence type="ECO:0000313" key="1">
    <source>
        <dbReference type="EMBL" id="KAK8878647.1"/>
    </source>
</evidence>
<comment type="caution">
    <text evidence="1">The sequence shown here is derived from an EMBL/GenBank/DDBJ whole genome shotgun (WGS) entry which is preliminary data.</text>
</comment>
<protein>
    <recommendedName>
        <fullName evidence="3">Importin N-terminal domain-containing protein</fullName>
    </recommendedName>
</protein>
<reference evidence="1 2" key="1">
    <citation type="submission" date="2024-04" db="EMBL/GenBank/DDBJ databases">
        <title>Tritrichomonas musculus Genome.</title>
        <authorList>
            <person name="Alves-Ferreira E."/>
            <person name="Grigg M."/>
            <person name="Lorenzi H."/>
            <person name="Galac M."/>
        </authorList>
    </citation>
    <scope>NUCLEOTIDE SEQUENCE [LARGE SCALE GENOMIC DNA]</scope>
    <source>
        <strain evidence="1 2">EAF2021</strain>
    </source>
</reference>
<sequence>MNKDEIVALLSNSYESSNETREISIKKLFQYIKQNLNEFLEILRVIIQSNIEMKFKFLSITLIRNIYQYFDQTQLEILVQKSKIFFDICASLLESEISIQSGATIAEIIIFLDNIELEIEPFIQQLISYLPSMKVKMGVFEIFSTICSEIDIESNYYLSIINPQLLNQSNQNDTIKGIQLLSQIISIKPFLFDHTNLSEIINFLLSILPISEYKSSVYLCFSTLVKNCSSFFEKNELNSLFFEQTSVEVGIDEDYDIDSAAFSVIDKLVYSQKNSSLKHIQSFLSFDSDVPQIREVSFKILRTIIINCELDEKSLFGFLGVIFAHLNDSSDRVKEASLWSLHAICYEKVISLDLVKSFFEKGNGELFEALSSFFFEINNNNNSVLAAIVCEILSLFALDNVDLYFQSIFDMFFQLISNLNFKQLIFNSNSAFVQIRIEKVLLKMCSYTFESVEIMNHILYVLITFLNETINAFDSNSESLIDLHDFLCEIIDTFFQNNIISHFDVQNFQDLISNLLNSLQKIVTPMSISAITSIFISLGDSIQSNLNLLFQLFESYPNESILSIIRYSIKQSNFSLILKFWPIIPDKHSLFFAPLIKQIEIGSTSLDESHIKIFEYFYDPLFLSDFLIILEIVISNTEHAEGWIDFGFKLLKSQGDEINNILDDNLGLIIEFMQSAIASNIQLCRKLFIDYGLLYILNYALKNPDFASGSQLLLTALNVINE</sequence>
<dbReference type="Proteomes" id="UP001470230">
    <property type="component" value="Unassembled WGS sequence"/>
</dbReference>
<name>A0ABR2JMN4_9EUKA</name>
<dbReference type="InterPro" id="IPR011989">
    <property type="entry name" value="ARM-like"/>
</dbReference>
<dbReference type="Gene3D" id="1.25.10.10">
    <property type="entry name" value="Leucine-rich Repeat Variant"/>
    <property type="match status" value="1"/>
</dbReference>